<evidence type="ECO:0000313" key="2">
    <source>
        <dbReference type="Proteomes" id="UP001176941"/>
    </source>
</evidence>
<proteinExistence type="predicted"/>
<sequence>MNCHLQAHEECQFGITDSMIFRVIWKNQEKFLKRKEGFNYRILEQRQKKFSKVSVIFHSLQSLSKTEIMSTVCHLESGMVVINGMLNIDVFILSVLGSPKHFCIYSFPMRARQSSFHMA</sequence>
<name>A0ABN8ZIT4_RANTA</name>
<keyword evidence="2" id="KW-1185">Reference proteome</keyword>
<accession>A0ABN8ZIT4</accession>
<organism evidence="1 2">
    <name type="scientific">Rangifer tarandus platyrhynchus</name>
    <name type="common">Svalbard reindeer</name>
    <dbReference type="NCBI Taxonomy" id="3082113"/>
    <lineage>
        <taxon>Eukaryota</taxon>
        <taxon>Metazoa</taxon>
        <taxon>Chordata</taxon>
        <taxon>Craniata</taxon>
        <taxon>Vertebrata</taxon>
        <taxon>Euteleostomi</taxon>
        <taxon>Mammalia</taxon>
        <taxon>Eutheria</taxon>
        <taxon>Laurasiatheria</taxon>
        <taxon>Artiodactyla</taxon>
        <taxon>Ruminantia</taxon>
        <taxon>Pecora</taxon>
        <taxon>Cervidae</taxon>
        <taxon>Odocoileinae</taxon>
        <taxon>Rangifer</taxon>
    </lineage>
</organism>
<dbReference type="EMBL" id="OX459969">
    <property type="protein sequence ID" value="CAI9172692.1"/>
    <property type="molecule type" value="Genomic_DNA"/>
</dbReference>
<gene>
    <name evidence="1" type="ORF">MRATA1EN1_LOCUS21654</name>
</gene>
<evidence type="ECO:0000313" key="1">
    <source>
        <dbReference type="EMBL" id="CAI9172692.1"/>
    </source>
</evidence>
<reference evidence="1" key="1">
    <citation type="submission" date="2023-04" db="EMBL/GenBank/DDBJ databases">
        <authorList>
            <consortium name="ELIXIR-Norway"/>
        </authorList>
    </citation>
    <scope>NUCLEOTIDE SEQUENCE [LARGE SCALE GENOMIC DNA]</scope>
</reference>
<protein>
    <submittedName>
        <fullName evidence="1">Uncharacterized protein</fullName>
    </submittedName>
</protein>
<dbReference type="Proteomes" id="UP001176941">
    <property type="component" value="Chromosome 33"/>
</dbReference>